<name>A0A928KYG8_9FIRM</name>
<dbReference type="RefSeq" id="WP_020074611.1">
    <property type="nucleotide sequence ID" value="NZ_JBKWRC010000003.1"/>
</dbReference>
<dbReference type="CDD" id="cd06229">
    <property type="entry name" value="M14_Endopeptidase_I"/>
    <property type="match status" value="1"/>
</dbReference>
<keyword evidence="4" id="KW-0378">Hydrolase</keyword>
<dbReference type="GO" id="GO:0005615">
    <property type="term" value="C:extracellular space"/>
    <property type="evidence" value="ECO:0007669"/>
    <property type="project" value="TreeGrafter"/>
</dbReference>
<evidence type="ECO:0000256" key="5">
    <source>
        <dbReference type="ARBA" id="ARBA00022833"/>
    </source>
</evidence>
<evidence type="ECO:0000256" key="6">
    <source>
        <dbReference type="ARBA" id="ARBA00023049"/>
    </source>
</evidence>
<keyword evidence="6" id="KW-0482">Metalloprotease</keyword>
<organism evidence="9 10">
    <name type="scientific">Faecalispora sporosphaeroides</name>
    <dbReference type="NCBI Taxonomy" id="1549"/>
    <lineage>
        <taxon>Bacteria</taxon>
        <taxon>Bacillati</taxon>
        <taxon>Bacillota</taxon>
        <taxon>Clostridia</taxon>
        <taxon>Eubacteriales</taxon>
        <taxon>Oscillospiraceae</taxon>
        <taxon>Faecalispora</taxon>
    </lineage>
</organism>
<comment type="caution">
    <text evidence="9">The sequence shown here is derived from an EMBL/GenBank/DDBJ whole genome shotgun (WGS) entry which is preliminary data.</text>
</comment>
<dbReference type="Proteomes" id="UP000754750">
    <property type="component" value="Unassembled WGS sequence"/>
</dbReference>
<accession>A0A928KYG8</accession>
<feature type="active site" description="Proton donor/acceptor" evidence="7">
    <location>
        <position position="250"/>
    </location>
</feature>
<sequence>MEQRIMPPDYCILKQQMQELGRFSFARIGSIGCSVCSRQIFSFSVGASAERVLFAGAFHGMEWITTLILLRFARRLCEALRDRTMLAGEDVTALLQKRGLCMIPCVNPDGVAIQLCNPEKRWQANARGVDINHNFDAGWCELRELEIESGITGPGSTRYGGPCPESEPETAAMTRLCRRHCFCQALAFHSQGEVIYYDFGEHTPPCSLEMAQRLADAAGYQVAKPEGLAVGGGFKDWFIECLRRPAFTVEVGMGENPLPIEQFEPIYRQLEPMLVLALHL</sequence>
<evidence type="ECO:0000256" key="3">
    <source>
        <dbReference type="ARBA" id="ARBA00022670"/>
    </source>
</evidence>
<feature type="domain" description="Peptidase M14" evidence="8">
    <location>
        <begin position="1"/>
        <end position="280"/>
    </location>
</feature>
<keyword evidence="3" id="KW-0645">Protease</keyword>
<evidence type="ECO:0000313" key="10">
    <source>
        <dbReference type="Proteomes" id="UP000754750"/>
    </source>
</evidence>
<dbReference type="AlphaFoldDB" id="A0A928KYG8"/>
<dbReference type="PANTHER" id="PTHR11705">
    <property type="entry name" value="PROTEASE FAMILY M14 CARBOXYPEPTIDASE A,B"/>
    <property type="match status" value="1"/>
</dbReference>
<dbReference type="GO" id="GO:0004181">
    <property type="term" value="F:metallocarboxypeptidase activity"/>
    <property type="evidence" value="ECO:0007669"/>
    <property type="project" value="InterPro"/>
</dbReference>
<evidence type="ECO:0000256" key="7">
    <source>
        <dbReference type="PROSITE-ProRule" id="PRU01379"/>
    </source>
</evidence>
<keyword evidence="5" id="KW-0862">Zinc</keyword>
<dbReference type="SMART" id="SM00631">
    <property type="entry name" value="Zn_pept"/>
    <property type="match status" value="1"/>
</dbReference>
<dbReference type="InterPro" id="IPR000834">
    <property type="entry name" value="Peptidase_M14"/>
</dbReference>
<dbReference type="Pfam" id="PF00246">
    <property type="entry name" value="Peptidase_M14"/>
    <property type="match status" value="1"/>
</dbReference>
<gene>
    <name evidence="9" type="ORF">E7512_12620</name>
</gene>
<evidence type="ECO:0000313" key="9">
    <source>
        <dbReference type="EMBL" id="MBE6834396.1"/>
    </source>
</evidence>
<dbReference type="GO" id="GO:0008270">
    <property type="term" value="F:zinc ion binding"/>
    <property type="evidence" value="ECO:0007669"/>
    <property type="project" value="InterPro"/>
</dbReference>
<dbReference type="SUPFAM" id="SSF53187">
    <property type="entry name" value="Zn-dependent exopeptidases"/>
    <property type="match status" value="1"/>
</dbReference>
<dbReference type="EMBL" id="SVNY01000007">
    <property type="protein sequence ID" value="MBE6834396.1"/>
    <property type="molecule type" value="Genomic_DNA"/>
</dbReference>
<reference evidence="9" key="1">
    <citation type="submission" date="2019-04" db="EMBL/GenBank/DDBJ databases">
        <title>Evolution of Biomass-Degrading Anaerobic Consortia Revealed by Metagenomics.</title>
        <authorList>
            <person name="Peng X."/>
        </authorList>
    </citation>
    <scope>NUCLEOTIDE SEQUENCE</scope>
    <source>
        <strain evidence="9">SIG551</strain>
    </source>
</reference>
<comment type="cofactor">
    <cofactor evidence="1">
        <name>Zn(2+)</name>
        <dbReference type="ChEBI" id="CHEBI:29105"/>
    </cofactor>
</comment>
<comment type="similarity">
    <text evidence="2 7">Belongs to the peptidase M14 family.</text>
</comment>
<evidence type="ECO:0000256" key="4">
    <source>
        <dbReference type="ARBA" id="ARBA00022801"/>
    </source>
</evidence>
<dbReference type="InterPro" id="IPR034274">
    <property type="entry name" value="ENP1_M14_CPD"/>
</dbReference>
<evidence type="ECO:0000256" key="1">
    <source>
        <dbReference type="ARBA" id="ARBA00001947"/>
    </source>
</evidence>
<evidence type="ECO:0000256" key="2">
    <source>
        <dbReference type="ARBA" id="ARBA00005988"/>
    </source>
</evidence>
<dbReference type="PANTHER" id="PTHR11705:SF143">
    <property type="entry name" value="SLL0236 PROTEIN"/>
    <property type="match status" value="1"/>
</dbReference>
<dbReference type="Gene3D" id="3.40.630.10">
    <property type="entry name" value="Zn peptidases"/>
    <property type="match status" value="1"/>
</dbReference>
<dbReference type="PROSITE" id="PS52035">
    <property type="entry name" value="PEPTIDASE_M14"/>
    <property type="match status" value="1"/>
</dbReference>
<proteinExistence type="inferred from homology"/>
<evidence type="ECO:0000259" key="8">
    <source>
        <dbReference type="PROSITE" id="PS52035"/>
    </source>
</evidence>
<protein>
    <submittedName>
        <fullName evidence="9">Gamma-D-glutamyl-meso-diaminopimelate peptidase</fullName>
    </submittedName>
</protein>
<dbReference type="GO" id="GO:0006508">
    <property type="term" value="P:proteolysis"/>
    <property type="evidence" value="ECO:0007669"/>
    <property type="project" value="UniProtKB-KW"/>
</dbReference>